<sequence length="95" mass="10418">MRVRNVGLKSIGSLTLVVISLTYIRPINLCVFVVRSIRSPVGMYLRIDFTHQTQESRKSPAKALGGFAIAATKPRHLTTVPVFLSQLPGGKTPSR</sequence>
<gene>
    <name evidence="1" type="ORF">IPF_5980</name>
</gene>
<name>A8YAU7_MICA7</name>
<evidence type="ECO:0000313" key="1">
    <source>
        <dbReference type="EMBL" id="CAO88915.1"/>
    </source>
</evidence>
<reference evidence="1" key="1">
    <citation type="submission" date="2007-08" db="EMBL/GenBank/DDBJ databases">
        <authorList>
            <person name="Frangeul L."/>
        </authorList>
    </citation>
    <scope>NUCLEOTIDE SEQUENCE</scope>
    <source>
        <strain evidence="1">PCC 7806</strain>
    </source>
</reference>
<dbReference type="EMBL" id="AM778891">
    <property type="protein sequence ID" value="CAO88915.1"/>
    <property type="molecule type" value="Genomic_DNA"/>
</dbReference>
<protein>
    <submittedName>
        <fullName evidence="1">Similarity</fullName>
    </submittedName>
</protein>
<dbReference type="AlphaFoldDB" id="A8YAU7"/>
<organism evidence="1">
    <name type="scientific">Microcystis aeruginosa (strain PCC 7806)</name>
    <dbReference type="NCBI Taxonomy" id="267872"/>
    <lineage>
        <taxon>Bacteria</taxon>
        <taxon>Bacillati</taxon>
        <taxon>Cyanobacteriota</taxon>
        <taxon>Cyanophyceae</taxon>
        <taxon>Oscillatoriophycideae</taxon>
        <taxon>Chroococcales</taxon>
        <taxon>Microcystaceae</taxon>
        <taxon>Microcystis</taxon>
    </lineage>
</organism>
<accession>A8YAU7</accession>
<proteinExistence type="predicted"/>